<dbReference type="RefSeq" id="WP_273704661.1">
    <property type="nucleotide sequence ID" value="NZ_JDST02000064.1"/>
</dbReference>
<evidence type="ECO:0000313" key="3">
    <source>
        <dbReference type="Proteomes" id="UP000021315"/>
    </source>
</evidence>
<dbReference type="InterPro" id="IPR001623">
    <property type="entry name" value="DnaJ_domain"/>
</dbReference>
<keyword evidence="3" id="KW-1185">Reference proteome</keyword>
<dbReference type="STRING" id="1453999.AW06_002905"/>
<dbReference type="Gene3D" id="1.10.287.110">
    <property type="entry name" value="DnaJ domain"/>
    <property type="match status" value="1"/>
</dbReference>
<comment type="caution">
    <text evidence="2">The sequence shown here is derived from an EMBL/GenBank/DDBJ whole genome shotgun (WGS) entry which is preliminary data.</text>
</comment>
<evidence type="ECO:0000259" key="1">
    <source>
        <dbReference type="PROSITE" id="PS50076"/>
    </source>
</evidence>
<dbReference type="PRINTS" id="PR00625">
    <property type="entry name" value="JDOMAIN"/>
</dbReference>
<dbReference type="InterPro" id="IPR036869">
    <property type="entry name" value="J_dom_sf"/>
</dbReference>
<name>A0A080M4L4_9PROT</name>
<dbReference type="SMART" id="SM00271">
    <property type="entry name" value="DnaJ"/>
    <property type="match status" value="1"/>
</dbReference>
<accession>A0A080M4L4</accession>
<dbReference type="SUPFAM" id="SSF46565">
    <property type="entry name" value="Chaperone J-domain"/>
    <property type="match status" value="1"/>
</dbReference>
<dbReference type="Pfam" id="PF00226">
    <property type="entry name" value="DnaJ"/>
    <property type="match status" value="1"/>
</dbReference>
<dbReference type="CDD" id="cd06257">
    <property type="entry name" value="DnaJ"/>
    <property type="match status" value="1"/>
</dbReference>
<evidence type="ECO:0000313" key="2">
    <source>
        <dbReference type="EMBL" id="KFB76108.1"/>
    </source>
</evidence>
<dbReference type="EMBL" id="JDST02000064">
    <property type="protein sequence ID" value="KFB76108.1"/>
    <property type="molecule type" value="Genomic_DNA"/>
</dbReference>
<dbReference type="AlphaFoldDB" id="A0A080M4L4"/>
<sequence>MIDPYRILGVDLTAADETIRAAYLAAIRESPPERDRERFESVRTAYEAICNHRRRLAHALFDCSLPTIDDLLSAVSSDFVPQPPTERRLLRLLGAK</sequence>
<protein>
    <submittedName>
        <fullName evidence="2">DnaJ domain protein</fullName>
    </submittedName>
</protein>
<feature type="domain" description="J" evidence="1">
    <location>
        <begin position="3"/>
        <end position="62"/>
    </location>
</feature>
<dbReference type="PROSITE" id="PS50076">
    <property type="entry name" value="DNAJ_2"/>
    <property type="match status" value="1"/>
</dbReference>
<gene>
    <name evidence="2" type="ORF">AW06_002905</name>
</gene>
<proteinExistence type="predicted"/>
<reference evidence="2" key="1">
    <citation type="submission" date="2014-02" db="EMBL/GenBank/DDBJ databases">
        <title>Expanding our view of genomic diversity in Candidatus Accumulibacter clades.</title>
        <authorList>
            <person name="Skennerton C.T."/>
            <person name="Barr J.J."/>
            <person name="Slater F.R."/>
            <person name="Bond P.L."/>
            <person name="Tyson G.W."/>
        </authorList>
    </citation>
    <scope>NUCLEOTIDE SEQUENCE [LARGE SCALE GENOMIC DNA]</scope>
</reference>
<organism evidence="2 3">
    <name type="scientific">Candidatus Accumulibacter cognatus</name>
    <dbReference type="NCBI Taxonomy" id="2954383"/>
    <lineage>
        <taxon>Bacteria</taxon>
        <taxon>Pseudomonadati</taxon>
        <taxon>Pseudomonadota</taxon>
        <taxon>Betaproteobacteria</taxon>
        <taxon>Candidatus Accumulibacter</taxon>
    </lineage>
</organism>
<dbReference type="Proteomes" id="UP000021315">
    <property type="component" value="Unassembled WGS sequence"/>
</dbReference>